<accession>A0A9P0ALA8</accession>
<feature type="region of interest" description="Disordered" evidence="5">
    <location>
        <begin position="1315"/>
        <end position="1347"/>
    </location>
</feature>
<protein>
    <recommendedName>
        <fullName evidence="10">Transport and Golgi organization protein 1</fullName>
    </recommendedName>
</protein>
<feature type="signal peptide" evidence="7">
    <location>
        <begin position="1"/>
        <end position="18"/>
    </location>
</feature>
<feature type="compositionally biased region" description="Low complexity" evidence="5">
    <location>
        <begin position="600"/>
        <end position="610"/>
    </location>
</feature>
<feature type="compositionally biased region" description="Low complexity" evidence="5">
    <location>
        <begin position="1505"/>
        <end position="1517"/>
    </location>
</feature>
<feature type="compositionally biased region" description="Polar residues" evidence="5">
    <location>
        <begin position="572"/>
        <end position="591"/>
    </location>
</feature>
<name>A0A9P0ALA8_BEMTA</name>
<evidence type="ECO:0000313" key="9">
    <source>
        <dbReference type="Proteomes" id="UP001152759"/>
    </source>
</evidence>
<evidence type="ECO:0000256" key="6">
    <source>
        <dbReference type="SAM" id="Phobius"/>
    </source>
</evidence>
<evidence type="ECO:0000256" key="3">
    <source>
        <dbReference type="ARBA" id="ARBA00023054"/>
    </source>
</evidence>
<dbReference type="GO" id="GO:0006888">
    <property type="term" value="P:endoplasmic reticulum to Golgi vesicle-mediated transport"/>
    <property type="evidence" value="ECO:0007669"/>
    <property type="project" value="TreeGrafter"/>
</dbReference>
<sequence length="1530" mass="168107">MKLILSLWFSSLLCYCLSEENVVLKCGSPDCDAVISEARAHVQYHGNGIHIKRGDTVEILGRSNNKYLIQHKGQVALLSNTFFKESHIRIISDNLVNASDDVISKFFELDSKAPAKTPPLENKLTQDVPEAVDAPNAEEISSSKTYEVIDGTTLFLSDSDGDNATNDPVADVTTEAVVESAIDVSTESPASQEVQKDSSTEATQTGIDANTNKEPNATTEDVNQTDSEEILDDEESVDSTENEVDVELEVENLQNRVDETGSTMELVKNIVSFFSEPEDSSENSLDSPAASDGDQSPKKEEKSEGENVLVPSTAEVVSGSTESSAYYEPSPTVYPTKTVPPVQATAEVALPENAAVANSVEPSIAQKEDESLQPQDQIIVDVPKAETTDDTTTPANNIELATSNDAPSQEEIETTEESIVECISDPTSQSEITSDEAANATATELDDFSGNPVQVEPSFLPTVPTVEQATEVTATEKPLSSFNEQPVAEQVDGTEINEQPIVESESILAPAEQSSAEETSSVEVDQNESLSGKPLADEVEQPDLQEPKNENVDIASPDSSENSSEIMEPPVTSDTQPESVNQVGIDTTNITEDLPERIPEQVTETEQSEQVTSFAFHEDVTPSYTGTVEHSIANETSEISPEQTVSDDSLIVPIVPSPETNVSESLEAETTEELAKKGEFDAAPYPEQPVLGVYDSLIVAKPAYEPVTDDPSLVASPTEPSQNIPSGENDSTLDKSSGPFQELKPDDKIGTPENLLPPKEDDVLPPAKDVEETEGLQSLGIFGQVMDVYHSLSSIKESYMFGFMSKEKEEDPQHVWRSGKHDSQSTFDDTCKVEDLNCPSLKQLDHPSSPAMGAASSEIYFESLLQPLLGSTCLKAQGLVFFLTTAVVLVATFFFYLYFEKRSRDNSSFKKIDSLEKKLFIAEKEVLELTNKLSNSSGSGPSDSGIAVNSTHITELEAEREELLEKLLVLENESAVKSGLVKDLERRLQEALSMAQNTEMIFKTVDQLQQRIELQQRSISEMHAQLKNKDKTIEGLEESLEKAAVIKVQLEDMLAALKKENEALCIESSEKIIHLNSELDQVKSEKTLESTKLKAEIDSLKLSLEQARSSLDVAEASIVELKAIISDDAKNSDSLGDVFNGSELKAKLAVAELNIEKLKDRLQEESGARQFLEEHLTSVKEALEKLKITNSELEKEKQEAENAVKVLKDYFRKQEEELKKEIEEKSAFQLQKDEETLFIKMKTLEEEKGSLKEQIEEMKREILEQENLFKREKVQLEKKADDNWLLSRQINRKLQDAKQEAAVLRSRLTNVEKLLTEKNENDPNNEQSVTNGEGMSQNNISSPSMLLNFPNTANSSFAKYNSSDLILPPPLGMPGNEFIPPPPINFPDLRLPPLGSVGRIPSPPSGMSPPLSLETNFGINFSPPPPMPPQYYYYHRSDSPSDYDDSSYSKGENYRDSPMNLERSGSSKAKSDPMRKPPTDQADSYPSSNPSHPSPLKPVARNPTSSGQKGWSSSGQSNKPVEKNSRKPGR</sequence>
<feature type="region of interest" description="Disordered" evidence="5">
    <location>
        <begin position="708"/>
        <end position="766"/>
    </location>
</feature>
<dbReference type="GO" id="GO:0031267">
    <property type="term" value="F:small GTPase binding"/>
    <property type="evidence" value="ECO:0007669"/>
    <property type="project" value="TreeGrafter"/>
</dbReference>
<feature type="compositionally biased region" description="Polar residues" evidence="5">
    <location>
        <begin position="200"/>
        <end position="225"/>
    </location>
</feature>
<feature type="compositionally biased region" description="Polar residues" evidence="5">
    <location>
        <begin position="1322"/>
        <end position="1347"/>
    </location>
</feature>
<feature type="region of interest" description="Disordered" evidence="5">
    <location>
        <begin position="183"/>
        <end position="262"/>
    </location>
</feature>
<evidence type="ECO:0000313" key="8">
    <source>
        <dbReference type="EMBL" id="CAH0392885.1"/>
    </source>
</evidence>
<feature type="compositionally biased region" description="Basic and acidic residues" evidence="5">
    <location>
        <begin position="1520"/>
        <end position="1530"/>
    </location>
</feature>
<keyword evidence="2" id="KW-0333">Golgi apparatus</keyword>
<feature type="compositionally biased region" description="Acidic residues" evidence="5">
    <location>
        <begin position="226"/>
        <end position="250"/>
    </location>
</feature>
<keyword evidence="3 4" id="KW-0175">Coiled coil</keyword>
<evidence type="ECO:0000256" key="7">
    <source>
        <dbReference type="SAM" id="SignalP"/>
    </source>
</evidence>
<dbReference type="PANTHER" id="PTHR18921">
    <property type="entry name" value="MYOSIN HEAVY CHAIN - RELATED"/>
    <property type="match status" value="1"/>
</dbReference>
<proteinExistence type="predicted"/>
<feature type="compositionally biased region" description="Polar residues" evidence="5">
    <location>
        <begin position="512"/>
        <end position="530"/>
    </location>
</feature>
<gene>
    <name evidence="8" type="ORF">BEMITA_LOCUS11346</name>
</gene>
<feature type="region of interest" description="Disordered" evidence="5">
    <location>
        <begin position="469"/>
        <end position="610"/>
    </location>
</feature>
<feature type="region of interest" description="Disordered" evidence="5">
    <location>
        <begin position="385"/>
        <end position="411"/>
    </location>
</feature>
<evidence type="ECO:0008006" key="10">
    <source>
        <dbReference type="Google" id="ProtNLM"/>
    </source>
</evidence>
<evidence type="ECO:0000256" key="1">
    <source>
        <dbReference type="ARBA" id="ARBA00004555"/>
    </source>
</evidence>
<dbReference type="EMBL" id="OU963868">
    <property type="protein sequence ID" value="CAH0392885.1"/>
    <property type="molecule type" value="Genomic_DNA"/>
</dbReference>
<dbReference type="Proteomes" id="UP001152759">
    <property type="component" value="Chromosome 7"/>
</dbReference>
<evidence type="ECO:0000256" key="2">
    <source>
        <dbReference type="ARBA" id="ARBA00023034"/>
    </source>
</evidence>
<feature type="coiled-coil region" evidence="4">
    <location>
        <begin position="912"/>
        <end position="1314"/>
    </location>
</feature>
<organism evidence="8 9">
    <name type="scientific">Bemisia tabaci</name>
    <name type="common">Sweetpotato whitefly</name>
    <name type="synonym">Aleurodes tabaci</name>
    <dbReference type="NCBI Taxonomy" id="7038"/>
    <lineage>
        <taxon>Eukaryota</taxon>
        <taxon>Metazoa</taxon>
        <taxon>Ecdysozoa</taxon>
        <taxon>Arthropoda</taxon>
        <taxon>Hexapoda</taxon>
        <taxon>Insecta</taxon>
        <taxon>Pterygota</taxon>
        <taxon>Neoptera</taxon>
        <taxon>Paraneoptera</taxon>
        <taxon>Hemiptera</taxon>
        <taxon>Sternorrhyncha</taxon>
        <taxon>Aleyrodoidea</taxon>
        <taxon>Aleyrodidae</taxon>
        <taxon>Aleyrodinae</taxon>
        <taxon>Bemisia</taxon>
    </lineage>
</organism>
<feature type="compositionally biased region" description="Basic and acidic residues" evidence="5">
    <location>
        <begin position="295"/>
        <end position="305"/>
    </location>
</feature>
<dbReference type="KEGG" id="btab:109035327"/>
<dbReference type="GO" id="GO:0007030">
    <property type="term" value="P:Golgi organization"/>
    <property type="evidence" value="ECO:0007669"/>
    <property type="project" value="TreeGrafter"/>
</dbReference>
<feature type="compositionally biased region" description="Polar residues" evidence="5">
    <location>
        <begin position="390"/>
        <end position="407"/>
    </location>
</feature>
<feature type="region of interest" description="Disordered" evidence="5">
    <location>
        <begin position="655"/>
        <end position="687"/>
    </location>
</feature>
<feature type="compositionally biased region" description="Polar residues" evidence="5">
    <location>
        <begin position="718"/>
        <end position="739"/>
    </location>
</feature>
<reference evidence="8" key="1">
    <citation type="submission" date="2021-12" db="EMBL/GenBank/DDBJ databases">
        <authorList>
            <person name="King R."/>
        </authorList>
    </citation>
    <scope>NUCLEOTIDE SEQUENCE</scope>
</reference>
<keyword evidence="6" id="KW-0812">Transmembrane</keyword>
<feature type="transmembrane region" description="Helical" evidence="6">
    <location>
        <begin position="879"/>
        <end position="899"/>
    </location>
</feature>
<keyword evidence="9" id="KW-1185">Reference proteome</keyword>
<dbReference type="GO" id="GO:0005794">
    <property type="term" value="C:Golgi apparatus"/>
    <property type="evidence" value="ECO:0007669"/>
    <property type="project" value="UniProtKB-SubCell"/>
</dbReference>
<keyword evidence="6" id="KW-0472">Membrane</keyword>
<evidence type="ECO:0000256" key="4">
    <source>
        <dbReference type="SAM" id="Coils"/>
    </source>
</evidence>
<feature type="region of interest" description="Disordered" evidence="5">
    <location>
        <begin position="275"/>
        <end position="335"/>
    </location>
</feature>
<dbReference type="PANTHER" id="PTHR18921:SF2">
    <property type="entry name" value="THYROID RECEPTOR-INTERACTING PROTEIN 11"/>
    <property type="match status" value="1"/>
</dbReference>
<feature type="compositionally biased region" description="Basic and acidic residues" evidence="5">
    <location>
        <begin position="1469"/>
        <end position="1478"/>
    </location>
</feature>
<evidence type="ECO:0000256" key="5">
    <source>
        <dbReference type="SAM" id="MobiDB-lite"/>
    </source>
</evidence>
<feature type="chain" id="PRO_5040294018" description="Transport and Golgi organization protein 1" evidence="7">
    <location>
        <begin position="19"/>
        <end position="1530"/>
    </location>
</feature>
<comment type="subcellular location">
    <subcellularLocation>
        <location evidence="1">Golgi apparatus</location>
    </subcellularLocation>
</comment>
<keyword evidence="7" id="KW-0732">Signal</keyword>
<feature type="region of interest" description="Disordered" evidence="5">
    <location>
        <begin position="1397"/>
        <end position="1530"/>
    </location>
</feature>
<keyword evidence="6" id="KW-1133">Transmembrane helix</keyword>
<feature type="compositionally biased region" description="Polar residues" evidence="5">
    <location>
        <begin position="183"/>
        <end position="193"/>
    </location>
</feature>